<dbReference type="EMBL" id="LFND01000001">
    <property type="protein sequence ID" value="KMQ66615.1"/>
    <property type="molecule type" value="Genomic_DNA"/>
</dbReference>
<evidence type="ECO:0000313" key="1">
    <source>
        <dbReference type="EMBL" id="KMQ66615.1"/>
    </source>
</evidence>
<accession>A0A0J7LCH8</accession>
<gene>
    <name evidence="1" type="ORF">ACM46_03590</name>
</gene>
<keyword evidence="2" id="KW-1185">Reference proteome</keyword>
<comment type="caution">
    <text evidence="1">The sequence shown here is derived from an EMBL/GenBank/DDBJ whole genome shotgun (WGS) entry which is preliminary data.</text>
</comment>
<dbReference type="Proteomes" id="UP000036261">
    <property type="component" value="Unassembled WGS sequence"/>
</dbReference>
<proteinExistence type="predicted"/>
<organism evidence="1 2">
    <name type="scientific">Chryseobacterium angstadtii</name>
    <dbReference type="NCBI Taxonomy" id="558151"/>
    <lineage>
        <taxon>Bacteria</taxon>
        <taxon>Pseudomonadati</taxon>
        <taxon>Bacteroidota</taxon>
        <taxon>Flavobacteriia</taxon>
        <taxon>Flavobacteriales</taxon>
        <taxon>Weeksellaceae</taxon>
        <taxon>Chryseobacterium group</taxon>
        <taxon>Chryseobacterium</taxon>
    </lineage>
</organism>
<protein>
    <submittedName>
        <fullName evidence="1">Uncharacterized protein</fullName>
    </submittedName>
</protein>
<reference evidence="1 2" key="1">
    <citation type="journal article" date="2013" name="Int. J. Syst. Evol. Microbiol.">
        <title>Chryseobacterium angstadtii sp. nov., isolated from a newt tank.</title>
        <authorList>
            <person name="Kirk K.E."/>
            <person name="Hoffman J.A."/>
            <person name="Smith K.A."/>
            <person name="Strahan B.L."/>
            <person name="Failor K.C."/>
            <person name="Krebs J.E."/>
            <person name="Gale A.N."/>
            <person name="Do T.D."/>
            <person name="Sontag T.C."/>
            <person name="Batties A.M."/>
            <person name="Mistiszyn K."/>
            <person name="Newman J.D."/>
        </authorList>
    </citation>
    <scope>NUCLEOTIDE SEQUENCE [LARGE SCALE GENOMIC DNA]</scope>
    <source>
        <strain evidence="1 2">KM</strain>
    </source>
</reference>
<dbReference type="AlphaFoldDB" id="A0A0J7LCH8"/>
<name>A0A0J7LCH8_9FLAO</name>
<dbReference type="PATRIC" id="fig|558151.6.peg.754"/>
<sequence>MCLFTDLLTDVSNFPTNPVLVIFLWKNFGLSGENILKVVVKIFNSIFHYEINSSLKIESSKKFSTVIHRPFHNLLPIN</sequence>
<evidence type="ECO:0000313" key="2">
    <source>
        <dbReference type="Proteomes" id="UP000036261"/>
    </source>
</evidence>
<dbReference type="STRING" id="558151.ACM46_03590"/>